<evidence type="ECO:0000256" key="1">
    <source>
        <dbReference type="SAM" id="MobiDB-lite"/>
    </source>
</evidence>
<feature type="compositionally biased region" description="Basic and acidic residues" evidence="1">
    <location>
        <begin position="37"/>
        <end position="50"/>
    </location>
</feature>
<dbReference type="RefSeq" id="WP_187714555.1">
    <property type="nucleotide sequence ID" value="NZ_CP060780.1"/>
</dbReference>
<dbReference type="EMBL" id="CP060780">
    <property type="protein sequence ID" value="QNP43125.1"/>
    <property type="molecule type" value="Genomic_DNA"/>
</dbReference>
<evidence type="ECO:0008006" key="4">
    <source>
        <dbReference type="Google" id="ProtNLM"/>
    </source>
</evidence>
<gene>
    <name evidence="2" type="ORF">H9L15_14415</name>
</gene>
<organism evidence="2 3">
    <name type="scientific">Sphingomonas daechungensis</name>
    <dbReference type="NCBI Taxonomy" id="1176646"/>
    <lineage>
        <taxon>Bacteria</taxon>
        <taxon>Pseudomonadati</taxon>
        <taxon>Pseudomonadota</taxon>
        <taxon>Alphaproteobacteria</taxon>
        <taxon>Sphingomonadales</taxon>
        <taxon>Sphingomonadaceae</taxon>
        <taxon>Sphingomonas</taxon>
    </lineage>
</organism>
<evidence type="ECO:0000313" key="2">
    <source>
        <dbReference type="EMBL" id="QNP43125.1"/>
    </source>
</evidence>
<accession>A0ABX6T2C3</accession>
<dbReference type="Proteomes" id="UP000516134">
    <property type="component" value="Chromosome"/>
</dbReference>
<sequence length="66" mass="6695">MTRSALALVTAISVASLGGCGSPDPQGQKIDKEGAERRALVAASHEHPSMKGDQAATGKPLPLSRA</sequence>
<proteinExistence type="predicted"/>
<reference evidence="2 3" key="1">
    <citation type="submission" date="2020-08" db="EMBL/GenBank/DDBJ databases">
        <title>Genome sequence of Sphingomonas daechungensis KACC 18115T.</title>
        <authorList>
            <person name="Hyun D.-W."/>
            <person name="Bae J.-W."/>
        </authorList>
    </citation>
    <scope>NUCLEOTIDE SEQUENCE [LARGE SCALE GENOMIC DNA]</scope>
    <source>
        <strain evidence="2 3">KACC 18115</strain>
    </source>
</reference>
<keyword evidence="3" id="KW-1185">Reference proteome</keyword>
<protein>
    <recommendedName>
        <fullName evidence="4">Lipoprotein</fullName>
    </recommendedName>
</protein>
<dbReference type="PROSITE" id="PS51257">
    <property type="entry name" value="PROKAR_LIPOPROTEIN"/>
    <property type="match status" value="1"/>
</dbReference>
<name>A0ABX6T2C3_9SPHN</name>
<evidence type="ECO:0000313" key="3">
    <source>
        <dbReference type="Proteomes" id="UP000516134"/>
    </source>
</evidence>
<feature type="region of interest" description="Disordered" evidence="1">
    <location>
        <begin position="37"/>
        <end position="66"/>
    </location>
</feature>